<proteinExistence type="predicted"/>
<dbReference type="Gene3D" id="2.60.40.150">
    <property type="entry name" value="C2 domain"/>
    <property type="match status" value="1"/>
</dbReference>
<dbReference type="SMART" id="SM00239">
    <property type="entry name" value="C2"/>
    <property type="match status" value="1"/>
</dbReference>
<protein>
    <recommendedName>
        <fullName evidence="1">C2 domain-containing protein</fullName>
    </recommendedName>
</protein>
<sequence>MVQNKVGLLAAKNLICANLNGTSDPYAIVTCGTEKRFSSMVRGSRNPMWGEEFNFSVDELPTQVTVTLYDWDIVWKSATLGSVTVTVESEGETGAKWYTLDSPSGMVCLEFKTTSIKSSRISNGYAGANARRRISAEKQGPKDKQLPTVVHQKPGPLQTIFDLPADEVIIPFEDIDEIRRSQHAVINPAITIILRLGAGGLGVPPLGSPDGRVRYKFASFWNRNHTFKILQRAATNVRAMLEAEKKVSVVLLLTLVIEIMAFLIDLHVTNCVVSILDWISSILSSWLHVKI</sequence>
<dbReference type="SUPFAM" id="SSF49562">
    <property type="entry name" value="C2 domain (Calcium/lipid-binding domain, CaLB)"/>
    <property type="match status" value="1"/>
</dbReference>
<evidence type="ECO:0000313" key="2">
    <source>
        <dbReference type="EMBL" id="KAJ8439617.1"/>
    </source>
</evidence>
<dbReference type="InterPro" id="IPR035892">
    <property type="entry name" value="C2_domain_sf"/>
</dbReference>
<dbReference type="PRINTS" id="PR00360">
    <property type="entry name" value="C2DOMAIN"/>
</dbReference>
<keyword evidence="3" id="KW-1185">Reference proteome</keyword>
<dbReference type="Proteomes" id="UP001153076">
    <property type="component" value="Unassembled WGS sequence"/>
</dbReference>
<dbReference type="PROSITE" id="PS50004">
    <property type="entry name" value="C2"/>
    <property type="match status" value="1"/>
</dbReference>
<comment type="caution">
    <text evidence="2">The sequence shown here is derived from an EMBL/GenBank/DDBJ whole genome shotgun (WGS) entry which is preliminary data.</text>
</comment>
<evidence type="ECO:0000259" key="1">
    <source>
        <dbReference type="PROSITE" id="PS50004"/>
    </source>
</evidence>
<dbReference type="CDD" id="cd00030">
    <property type="entry name" value="C2"/>
    <property type="match status" value="1"/>
</dbReference>
<reference evidence="2" key="1">
    <citation type="submission" date="2022-04" db="EMBL/GenBank/DDBJ databases">
        <title>Carnegiea gigantea Genome sequencing and assembly v2.</title>
        <authorList>
            <person name="Copetti D."/>
            <person name="Sanderson M.J."/>
            <person name="Burquez A."/>
            <person name="Wojciechowski M.F."/>
        </authorList>
    </citation>
    <scope>NUCLEOTIDE SEQUENCE</scope>
    <source>
        <strain evidence="2">SGP5-SGP5p</strain>
        <tissue evidence="2">Aerial part</tissue>
    </source>
</reference>
<dbReference type="PANTHER" id="PTHR47038">
    <property type="entry name" value="BAG-ASSOCIATED GRAM PROTEIN 1"/>
    <property type="match status" value="1"/>
</dbReference>
<dbReference type="Gene3D" id="2.30.29.30">
    <property type="entry name" value="Pleckstrin-homology domain (PH domain)/Phosphotyrosine-binding domain (PTB)"/>
    <property type="match status" value="1"/>
</dbReference>
<dbReference type="InterPro" id="IPR011993">
    <property type="entry name" value="PH-like_dom_sf"/>
</dbReference>
<dbReference type="EMBL" id="JAKOGI010000214">
    <property type="protein sequence ID" value="KAJ8439617.1"/>
    <property type="molecule type" value="Genomic_DNA"/>
</dbReference>
<dbReference type="InterPro" id="IPR044655">
    <property type="entry name" value="BAGP1-like"/>
</dbReference>
<accession>A0A9Q1QEX3</accession>
<dbReference type="OrthoDB" id="67700at2759"/>
<organism evidence="2 3">
    <name type="scientific">Carnegiea gigantea</name>
    <dbReference type="NCBI Taxonomy" id="171969"/>
    <lineage>
        <taxon>Eukaryota</taxon>
        <taxon>Viridiplantae</taxon>
        <taxon>Streptophyta</taxon>
        <taxon>Embryophyta</taxon>
        <taxon>Tracheophyta</taxon>
        <taxon>Spermatophyta</taxon>
        <taxon>Magnoliopsida</taxon>
        <taxon>eudicotyledons</taxon>
        <taxon>Gunneridae</taxon>
        <taxon>Pentapetalae</taxon>
        <taxon>Caryophyllales</taxon>
        <taxon>Cactineae</taxon>
        <taxon>Cactaceae</taxon>
        <taxon>Cactoideae</taxon>
        <taxon>Echinocereeae</taxon>
        <taxon>Carnegiea</taxon>
    </lineage>
</organism>
<feature type="domain" description="C2" evidence="1">
    <location>
        <begin position="1"/>
        <end position="102"/>
    </location>
</feature>
<name>A0A9Q1QEX3_9CARY</name>
<evidence type="ECO:0000313" key="3">
    <source>
        <dbReference type="Proteomes" id="UP001153076"/>
    </source>
</evidence>
<dbReference type="PANTHER" id="PTHR47038:SF1">
    <property type="entry name" value="BAG-ASSOCIATED GRAM PROTEIN 1"/>
    <property type="match status" value="1"/>
</dbReference>
<dbReference type="AlphaFoldDB" id="A0A9Q1QEX3"/>
<dbReference type="Pfam" id="PF00168">
    <property type="entry name" value="C2"/>
    <property type="match status" value="1"/>
</dbReference>
<dbReference type="InterPro" id="IPR000008">
    <property type="entry name" value="C2_dom"/>
</dbReference>
<gene>
    <name evidence="2" type="ORF">Cgig2_020993</name>
</gene>